<keyword evidence="6 10" id="KW-0067">ATP-binding</keyword>
<feature type="binding site" evidence="10">
    <location>
        <position position="258"/>
    </location>
    <ligand>
        <name>ATP</name>
        <dbReference type="ChEBI" id="CHEBI:30616"/>
    </ligand>
</feature>
<evidence type="ECO:0000256" key="9">
    <source>
        <dbReference type="ARBA" id="ARBA00023277"/>
    </source>
</evidence>
<keyword evidence="8 10" id="KW-0630">Potassium</keyword>
<dbReference type="InterPro" id="IPR029056">
    <property type="entry name" value="Ribokinase-like"/>
</dbReference>
<comment type="similarity">
    <text evidence="1">Belongs to the carbohydrate kinase pfkB family.</text>
</comment>
<evidence type="ECO:0000256" key="3">
    <source>
        <dbReference type="ARBA" id="ARBA00022723"/>
    </source>
</evidence>
<feature type="binding site" evidence="10">
    <location>
        <begin position="233"/>
        <end position="234"/>
    </location>
    <ligand>
        <name>ATP</name>
        <dbReference type="ChEBI" id="CHEBI:30616"/>
    </ligand>
</feature>
<dbReference type="InterPro" id="IPR002173">
    <property type="entry name" value="Carboh/pur_kinase_PfkB_CS"/>
</dbReference>
<comment type="caution">
    <text evidence="10">Lacks conserved residue(s) required for the propagation of feature annotation.</text>
</comment>
<dbReference type="GO" id="GO:0005524">
    <property type="term" value="F:ATP binding"/>
    <property type="evidence" value="ECO:0007669"/>
    <property type="project" value="UniProtKB-UniRule"/>
</dbReference>
<feature type="binding site" evidence="10">
    <location>
        <position position="230"/>
    </location>
    <ligand>
        <name>K(+)</name>
        <dbReference type="ChEBI" id="CHEBI:29103"/>
    </ligand>
</feature>
<feature type="site" description="Important for substrate specificity" evidence="10">
    <location>
        <position position="1"/>
    </location>
</feature>
<dbReference type="CDD" id="cd01174">
    <property type="entry name" value="ribokinase"/>
    <property type="match status" value="1"/>
</dbReference>
<dbReference type="GO" id="GO:0019303">
    <property type="term" value="P:D-ribose catabolic process"/>
    <property type="evidence" value="ECO:0007669"/>
    <property type="project" value="UniProtKB-UniPathway"/>
</dbReference>
<comment type="function">
    <text evidence="10">Catalyzes the ATP-dependent phosphorylation of 2-deoxy-D-ribose to 2-deoxy-D-ribose 5-phosphate (dRib-5P), allowing the use of deoxyribose as the sole carbon source.</text>
</comment>
<comment type="cofactor">
    <cofactor evidence="10">
        <name>Mg(2+)</name>
        <dbReference type="ChEBI" id="CHEBI:18420"/>
    </cofactor>
</comment>
<dbReference type="GO" id="GO:0004747">
    <property type="term" value="F:ribokinase activity"/>
    <property type="evidence" value="ECO:0007669"/>
    <property type="project" value="UniProtKB-UniRule"/>
</dbReference>
<dbReference type="PANTHER" id="PTHR10584">
    <property type="entry name" value="SUGAR KINASE"/>
    <property type="match status" value="1"/>
</dbReference>
<evidence type="ECO:0000313" key="13">
    <source>
        <dbReference type="Proteomes" id="UP000568839"/>
    </source>
</evidence>
<feature type="binding site" evidence="10">
    <location>
        <begin position="28"/>
        <end position="32"/>
    </location>
    <ligand>
        <name>substrate</name>
    </ligand>
</feature>
<evidence type="ECO:0000313" key="12">
    <source>
        <dbReference type="EMBL" id="MBB6451421.1"/>
    </source>
</evidence>
<dbReference type="GO" id="GO:0005829">
    <property type="term" value="C:cytosol"/>
    <property type="evidence" value="ECO:0007669"/>
    <property type="project" value="TreeGrafter"/>
</dbReference>
<evidence type="ECO:0000256" key="10">
    <source>
        <dbReference type="HAMAP-Rule" id="MF_01987"/>
    </source>
</evidence>
<dbReference type="Pfam" id="PF00294">
    <property type="entry name" value="PfkB"/>
    <property type="match status" value="1"/>
</dbReference>
<dbReference type="UniPathway" id="UPA00916">
    <property type="reaction ID" value="UER00889"/>
</dbReference>
<keyword evidence="10" id="KW-0963">Cytoplasm</keyword>
<protein>
    <recommendedName>
        <fullName evidence="10">Deoxyribokinase</fullName>
        <shortName evidence="10">dRK</shortName>
        <ecNumber evidence="10">2.7.1.229</ecNumber>
    </recommendedName>
    <alternativeName>
        <fullName evidence="10">ATP:2-deoxy-D-ribose 5-phosphotransferase</fullName>
    </alternativeName>
</protein>
<accession>A0A841PXI8</accession>
<dbReference type="AlphaFoldDB" id="A0A841PXI8"/>
<gene>
    <name evidence="10" type="primary">deoK</name>
    <name evidence="12" type="ORF">HNR44_003428</name>
</gene>
<feature type="active site" description="Proton acceptor" evidence="10">
    <location>
        <position position="234"/>
    </location>
</feature>
<evidence type="ECO:0000259" key="11">
    <source>
        <dbReference type="Pfam" id="PF00294"/>
    </source>
</evidence>
<feature type="binding site" evidence="10">
    <location>
        <position position="264"/>
    </location>
    <ligand>
        <name>K(+)</name>
        <dbReference type="ChEBI" id="CHEBI:29103"/>
    </ligand>
</feature>
<dbReference type="NCBIfam" id="TIGR02152">
    <property type="entry name" value="D_ribokin_bact"/>
    <property type="match status" value="1"/>
</dbReference>
<evidence type="ECO:0000256" key="5">
    <source>
        <dbReference type="ARBA" id="ARBA00022777"/>
    </source>
</evidence>
<dbReference type="GO" id="GO:0046872">
    <property type="term" value="F:metal ion binding"/>
    <property type="evidence" value="ECO:0007669"/>
    <property type="project" value="UniProtKB-KW"/>
</dbReference>
<dbReference type="PRINTS" id="PR00990">
    <property type="entry name" value="RIBOKINASE"/>
</dbReference>
<feature type="binding site" evidence="10">
    <location>
        <position position="267"/>
    </location>
    <ligand>
        <name>K(+)</name>
        <dbReference type="ChEBI" id="CHEBI:29103"/>
    </ligand>
</feature>
<name>A0A841PXI8_9BACL</name>
<dbReference type="EMBL" id="JACHHJ010000006">
    <property type="protein sequence ID" value="MBB6451421.1"/>
    <property type="molecule type" value="Genomic_DNA"/>
</dbReference>
<comment type="caution">
    <text evidence="12">The sequence shown here is derived from an EMBL/GenBank/DDBJ whole genome shotgun (WGS) entry which is preliminary data.</text>
</comment>
<dbReference type="Proteomes" id="UP000568839">
    <property type="component" value="Unassembled WGS sequence"/>
</dbReference>
<comment type="subunit">
    <text evidence="10">Homodimer.</text>
</comment>
<comment type="subcellular location">
    <subcellularLocation>
        <location evidence="10">Cytoplasm</location>
    </subcellularLocation>
</comment>
<evidence type="ECO:0000256" key="8">
    <source>
        <dbReference type="ARBA" id="ARBA00022958"/>
    </source>
</evidence>
<feature type="domain" description="Carbohydrate kinase PfkB" evidence="11">
    <location>
        <begin position="1"/>
        <end position="276"/>
    </location>
</feature>
<reference evidence="12 13" key="1">
    <citation type="submission" date="2020-08" db="EMBL/GenBank/DDBJ databases">
        <title>Genomic Encyclopedia of Type Strains, Phase IV (KMG-IV): sequencing the most valuable type-strain genomes for metagenomic binning, comparative biology and taxonomic classification.</title>
        <authorList>
            <person name="Goeker M."/>
        </authorList>
    </citation>
    <scope>NUCLEOTIDE SEQUENCE [LARGE SCALE GENOMIC DNA]</scope>
    <source>
        <strain evidence="12 13">DSM 21769</strain>
    </source>
</reference>
<keyword evidence="7 10" id="KW-0460">Magnesium</keyword>
<comment type="catalytic activity">
    <reaction evidence="10">
        <text>2-deoxy-D-ribose + ATP = 2-deoxy-D-ribose 5-phosphate + ADP + H(+)</text>
        <dbReference type="Rhea" id="RHEA:30871"/>
        <dbReference type="ChEBI" id="CHEBI:15378"/>
        <dbReference type="ChEBI" id="CHEBI:30616"/>
        <dbReference type="ChEBI" id="CHEBI:62877"/>
        <dbReference type="ChEBI" id="CHEBI:90761"/>
        <dbReference type="ChEBI" id="CHEBI:456216"/>
        <dbReference type="EC" id="2.7.1.229"/>
    </reaction>
</comment>
<dbReference type="InterPro" id="IPR011877">
    <property type="entry name" value="Ribokinase"/>
</dbReference>
<feature type="binding site" evidence="10">
    <location>
        <position position="228"/>
    </location>
    <ligand>
        <name>K(+)</name>
        <dbReference type="ChEBI" id="CHEBI:29103"/>
    </ligand>
</feature>
<dbReference type="HAMAP" id="MF_01987">
    <property type="entry name" value="Ribokinase"/>
    <property type="match status" value="1"/>
</dbReference>
<dbReference type="PROSITE" id="PS00584">
    <property type="entry name" value="PFKB_KINASES_2"/>
    <property type="match status" value="1"/>
</dbReference>
<comment type="similarity">
    <text evidence="10">Belongs to the carbohydrate kinase PfkB family. Deoxyribokinase subfamily.</text>
</comment>
<feature type="binding site" evidence="10">
    <location>
        <position position="234"/>
    </location>
    <ligand>
        <name>substrate</name>
    </ligand>
</feature>
<feature type="binding site" evidence="10">
    <location>
        <position position="269"/>
    </location>
    <ligand>
        <name>K(+)</name>
        <dbReference type="ChEBI" id="CHEBI:29103"/>
    </ligand>
</feature>
<keyword evidence="2 10" id="KW-0808">Transferase</keyword>
<keyword evidence="3 10" id="KW-0479">Metal-binding</keyword>
<dbReference type="InterPro" id="IPR011611">
    <property type="entry name" value="PfkB_dom"/>
</dbReference>
<feature type="binding site" evidence="10">
    <location>
        <position position="128"/>
    </location>
    <ligand>
        <name>substrate</name>
    </ligand>
</feature>
<feature type="binding site" evidence="10">
    <location>
        <begin position="202"/>
        <end position="207"/>
    </location>
    <ligand>
        <name>ATP</name>
        <dbReference type="ChEBI" id="CHEBI:30616"/>
    </ligand>
</feature>
<dbReference type="PANTHER" id="PTHR10584:SF166">
    <property type="entry name" value="RIBOKINASE"/>
    <property type="match status" value="1"/>
</dbReference>
<dbReference type="SUPFAM" id="SSF53613">
    <property type="entry name" value="Ribokinase-like"/>
    <property type="match status" value="1"/>
</dbReference>
<evidence type="ECO:0000256" key="4">
    <source>
        <dbReference type="ARBA" id="ARBA00022741"/>
    </source>
</evidence>
<feature type="binding site" evidence="10">
    <location>
        <position position="172"/>
    </location>
    <ligand>
        <name>ATP</name>
        <dbReference type="ChEBI" id="CHEBI:30616"/>
    </ligand>
</feature>
<evidence type="ECO:0000256" key="2">
    <source>
        <dbReference type="ARBA" id="ARBA00022679"/>
    </source>
</evidence>
<evidence type="ECO:0000256" key="6">
    <source>
        <dbReference type="ARBA" id="ARBA00022840"/>
    </source>
</evidence>
<keyword evidence="13" id="KW-1185">Reference proteome</keyword>
<keyword evidence="9 10" id="KW-0119">Carbohydrate metabolism</keyword>
<evidence type="ECO:0000256" key="7">
    <source>
        <dbReference type="ARBA" id="ARBA00022842"/>
    </source>
</evidence>
<dbReference type="EC" id="2.7.1.229" evidence="10"/>
<evidence type="ECO:0000256" key="1">
    <source>
        <dbReference type="ARBA" id="ARBA00005380"/>
    </source>
</evidence>
<proteinExistence type="inferred from homology"/>
<dbReference type="Gene3D" id="3.40.1190.20">
    <property type="match status" value="1"/>
</dbReference>
<organism evidence="12 13">
    <name type="scientific">Geomicrobium halophilum</name>
    <dbReference type="NCBI Taxonomy" id="549000"/>
    <lineage>
        <taxon>Bacteria</taxon>
        <taxon>Bacillati</taxon>
        <taxon>Bacillota</taxon>
        <taxon>Bacilli</taxon>
        <taxon>Bacillales</taxon>
        <taxon>Geomicrobium</taxon>
    </lineage>
</organism>
<keyword evidence="4 10" id="KW-0547">Nucleotide-binding</keyword>
<keyword evidence="5 10" id="KW-0418">Kinase</keyword>
<dbReference type="InterPro" id="IPR002139">
    <property type="entry name" value="Ribo/fructo_kinase"/>
</dbReference>
<sequence length="298" mass="32059">MDLVASSTRRPITGETLHGEDFQTISGGKGANQAVAAARLGAKVNMIGRVGDDDFGTRLQHNLKQEGIFLKGVEPVTDCTSGVAVITLAEGDNSIIVVAGANSCVTPDYVQKHRDLIAQSDIVLTQLEIPLETVEETAHICEKYHIPLVLNPAPAHPLSTSLVSKATFITPNQVEAQHLISQVEEDNIEALFEQWGNQLIMTDGKEGVIYSADGRIQRVPAYQVNPVDTTGAGDTFNGAFAYGTARSYPLERSCQFANAAASLSILKKGAQAGMPSKSEVEDFIRAEEEKDMEMDAMK</sequence>